<reference evidence="3 4" key="1">
    <citation type="submission" date="2021-12" db="EMBL/GenBank/DDBJ databases">
        <title>Genome sequencing of bacteria with rrn-lacking chromosome and rrn-plasmid.</title>
        <authorList>
            <person name="Anda M."/>
            <person name="Iwasaki W."/>
        </authorList>
    </citation>
    <scope>NUCLEOTIDE SEQUENCE [LARGE SCALE GENOMIC DNA]</scope>
    <source>
        <strain evidence="3 4">NBRC 15940</strain>
    </source>
</reference>
<dbReference type="InterPro" id="IPR013783">
    <property type="entry name" value="Ig-like_fold"/>
</dbReference>
<dbReference type="InterPro" id="IPR011840">
    <property type="entry name" value="PulA_typeI"/>
</dbReference>
<comment type="similarity">
    <text evidence="1">Belongs to the glycosyl hydrolase 13 family.</text>
</comment>
<dbReference type="AlphaFoldDB" id="A0AAN4W075"/>
<dbReference type="InterPro" id="IPR049117">
    <property type="entry name" value="pulA_all-beta"/>
</dbReference>
<dbReference type="SUPFAM" id="SSF51445">
    <property type="entry name" value="(Trans)glycosidases"/>
    <property type="match status" value="1"/>
</dbReference>
<dbReference type="NCBIfam" id="TIGR02104">
    <property type="entry name" value="pulA_typeI"/>
    <property type="match status" value="1"/>
</dbReference>
<keyword evidence="4" id="KW-1185">Reference proteome</keyword>
<dbReference type="GO" id="GO:0004553">
    <property type="term" value="F:hydrolase activity, hydrolyzing O-glycosyl compounds"/>
    <property type="evidence" value="ECO:0007669"/>
    <property type="project" value="InterPro"/>
</dbReference>
<name>A0AAN4W075_9BACT</name>
<feature type="domain" description="Glycosyl hydrolase family 13 catalytic" evidence="2">
    <location>
        <begin position="165"/>
        <end position="570"/>
    </location>
</feature>
<proteinExistence type="inferred from homology"/>
<dbReference type="EMBL" id="BQKE01000001">
    <property type="protein sequence ID" value="GJM62193.1"/>
    <property type="molecule type" value="Genomic_DNA"/>
</dbReference>
<dbReference type="InterPro" id="IPR017853">
    <property type="entry name" value="GH"/>
</dbReference>
<organism evidence="3 4">
    <name type="scientific">Persicobacter diffluens</name>
    <dbReference type="NCBI Taxonomy" id="981"/>
    <lineage>
        <taxon>Bacteria</taxon>
        <taxon>Pseudomonadati</taxon>
        <taxon>Bacteroidota</taxon>
        <taxon>Cytophagia</taxon>
        <taxon>Cytophagales</taxon>
        <taxon>Persicobacteraceae</taxon>
        <taxon>Persicobacter</taxon>
    </lineage>
</organism>
<dbReference type="Pfam" id="PF21653">
    <property type="entry name" value="pulA_all-beta"/>
    <property type="match status" value="1"/>
</dbReference>
<evidence type="ECO:0000256" key="1">
    <source>
        <dbReference type="ARBA" id="ARBA00008061"/>
    </source>
</evidence>
<dbReference type="Pfam" id="PF02922">
    <property type="entry name" value="CBM_48"/>
    <property type="match status" value="1"/>
</dbReference>
<dbReference type="GO" id="GO:0005975">
    <property type="term" value="P:carbohydrate metabolic process"/>
    <property type="evidence" value="ECO:0007669"/>
    <property type="project" value="InterPro"/>
</dbReference>
<dbReference type="InterPro" id="IPR013780">
    <property type="entry name" value="Glyco_hydro_b"/>
</dbReference>
<dbReference type="RefSeq" id="WP_338237527.1">
    <property type="nucleotide sequence ID" value="NZ_BQKE01000001.1"/>
</dbReference>
<dbReference type="CDD" id="cd02860">
    <property type="entry name" value="E_set_Pullulanase"/>
    <property type="match status" value="1"/>
</dbReference>
<dbReference type="SMART" id="SM00642">
    <property type="entry name" value="Aamy"/>
    <property type="match status" value="1"/>
</dbReference>
<dbReference type="InterPro" id="IPR004193">
    <property type="entry name" value="Glyco_hydro_13_N"/>
</dbReference>
<accession>A0AAN4W075</accession>
<dbReference type="Gene3D" id="3.20.20.80">
    <property type="entry name" value="Glycosidases"/>
    <property type="match status" value="1"/>
</dbReference>
<dbReference type="CDD" id="cd11341">
    <property type="entry name" value="AmyAc_Pullulanase_LD-like"/>
    <property type="match status" value="1"/>
</dbReference>
<dbReference type="Proteomes" id="UP001310022">
    <property type="component" value="Unassembled WGS sequence"/>
</dbReference>
<dbReference type="Pfam" id="PF00128">
    <property type="entry name" value="Alpha-amylase"/>
    <property type="match status" value="1"/>
</dbReference>
<protein>
    <submittedName>
        <fullName evidence="3">Type I pullulanase</fullName>
    </submittedName>
</protein>
<dbReference type="SUPFAM" id="SSF81296">
    <property type="entry name" value="E set domains"/>
    <property type="match status" value="1"/>
</dbReference>
<evidence type="ECO:0000259" key="2">
    <source>
        <dbReference type="SMART" id="SM00642"/>
    </source>
</evidence>
<dbReference type="InterPro" id="IPR006047">
    <property type="entry name" value="GH13_cat_dom"/>
</dbReference>
<sequence length="668" mass="75617">MKGNLYFSNLLLIIMTGLLISCGPAVPKFDSYLDYPEYHGDLWPEFSPEKSTFKVWSPTATAVDLHFYEKGEGGSPVETISMLKSNEKNGLWKLVVNGNQEGRFYTYQVHIGKEMLEETPGIYAQAVGVNGKRAQVIDLTKTNPEGWEADKRPLLARPNDIILYELHVRDVTISETSGSQYPGKFLGLVEKGTKSPEGLATGIDHIKEMGVTHVHLLPAFDYRSVDESKLDEPQFNWGYDPQNYNVPEGSYATNPYEPAVRIREFKEMVKGFHEKGIRVVLDVVYNHTGFTDEANFNLESPGYYYRHNEDGTFSDASACGNETASEHPMMRKYIIESCKYWAKEYHLDGFRFDLMAIHDIETMNQLSAELKEIDPSIYVYGEGWNAAASPLPADEQALKINTTQLTDVAAFSDDMRDAVKGSVFYDEESGYIGGQFDLKESIKFGIVGAIQHDQINYNKINYSKAPWANKPSQCVNYVSCHDNQTLYDKLKIANPKASEATIQKLDRLAATMILTSQGVPFLHAGSEMLRTKGGEHNSYNKPDAINQIDWNWKSQHQDIVSYYKGLIQLRKNHPAFRMLTAEMIQNNLEFMDTPEAVVAYKISNYANLDEWKEIIVIFNADAGQQTINLPRGYWSLVGDGKQIKERGIKREVREVKVPAHTAYILRAE</sequence>
<dbReference type="PANTHER" id="PTHR43002">
    <property type="entry name" value="GLYCOGEN DEBRANCHING ENZYME"/>
    <property type="match status" value="1"/>
</dbReference>
<evidence type="ECO:0000313" key="4">
    <source>
        <dbReference type="Proteomes" id="UP001310022"/>
    </source>
</evidence>
<gene>
    <name evidence="3" type="ORF">PEDI_27450</name>
</gene>
<dbReference type="PROSITE" id="PS51257">
    <property type="entry name" value="PROKAR_LIPOPROTEIN"/>
    <property type="match status" value="1"/>
</dbReference>
<evidence type="ECO:0000313" key="3">
    <source>
        <dbReference type="EMBL" id="GJM62193.1"/>
    </source>
</evidence>
<dbReference type="Gene3D" id="2.60.40.10">
    <property type="entry name" value="Immunoglobulins"/>
    <property type="match status" value="1"/>
</dbReference>
<dbReference type="InterPro" id="IPR014756">
    <property type="entry name" value="Ig_E-set"/>
</dbReference>
<dbReference type="Gene3D" id="2.60.40.1180">
    <property type="entry name" value="Golgi alpha-mannosidase II"/>
    <property type="match status" value="1"/>
</dbReference>
<comment type="caution">
    <text evidence="3">The sequence shown here is derived from an EMBL/GenBank/DDBJ whole genome shotgun (WGS) entry which is preliminary data.</text>
</comment>